<comment type="catalytic activity">
    <reaction evidence="11">
        <text>tRNA(Ala) + L-alanine + ATP = L-alanyl-tRNA(Ala) + AMP + diphosphate</text>
        <dbReference type="Rhea" id="RHEA:12540"/>
        <dbReference type="Rhea" id="RHEA-COMP:9657"/>
        <dbReference type="Rhea" id="RHEA-COMP:9923"/>
        <dbReference type="ChEBI" id="CHEBI:30616"/>
        <dbReference type="ChEBI" id="CHEBI:33019"/>
        <dbReference type="ChEBI" id="CHEBI:57972"/>
        <dbReference type="ChEBI" id="CHEBI:78442"/>
        <dbReference type="ChEBI" id="CHEBI:78497"/>
        <dbReference type="ChEBI" id="CHEBI:456215"/>
        <dbReference type="EC" id="6.1.1.7"/>
    </reaction>
</comment>
<keyword evidence="8 11" id="KW-0694">RNA-binding</keyword>
<dbReference type="GO" id="GO:0006419">
    <property type="term" value="P:alanyl-tRNA aminoacylation"/>
    <property type="evidence" value="ECO:0007669"/>
    <property type="project" value="UniProtKB-UniRule"/>
</dbReference>
<comment type="domain">
    <text evidence="11">Consists of three domains; the N-terminal catalytic domain, the editing domain and the C-terminal C-Ala domain. The editing domain removes incorrectly charged amino acids, while the C-Ala domain, along with tRNA(Ala), serves as a bridge to cooperatively bring together the editing and aminoacylation centers thus stimulating deacylation of misacylated tRNAs.</text>
</comment>
<dbReference type="KEGG" id="pbu:L21SP3_00640"/>
<dbReference type="InterPro" id="IPR045864">
    <property type="entry name" value="aa-tRNA-synth_II/BPL/LPL"/>
</dbReference>
<dbReference type="Gene3D" id="3.30.54.20">
    <property type="match status" value="1"/>
</dbReference>
<dbReference type="FunFam" id="3.30.930.10:FF:000011">
    <property type="entry name" value="Alanine--tRNA ligase, cytoplasmic"/>
    <property type="match status" value="1"/>
</dbReference>
<feature type="binding site" evidence="11">
    <location>
        <position position="580"/>
    </location>
    <ligand>
        <name>Zn(2+)</name>
        <dbReference type="ChEBI" id="CHEBI:29105"/>
    </ligand>
</feature>
<dbReference type="Pfam" id="PF02272">
    <property type="entry name" value="DHHA1"/>
    <property type="match status" value="1"/>
</dbReference>
<evidence type="ECO:0000256" key="11">
    <source>
        <dbReference type="HAMAP-Rule" id="MF_00036"/>
    </source>
</evidence>
<dbReference type="InterPro" id="IPR002318">
    <property type="entry name" value="Ala-tRNA-lgiase_IIc"/>
</dbReference>
<evidence type="ECO:0000256" key="4">
    <source>
        <dbReference type="ARBA" id="ARBA00022723"/>
    </source>
</evidence>
<reference evidence="16" key="1">
    <citation type="submission" date="2017-02" db="EMBL/GenBank/DDBJ databases">
        <title>Comparative genomics and description of representatives of a novel lineage of planctomycetes thriving in anoxic sediments.</title>
        <authorList>
            <person name="Spring S."/>
            <person name="Bunk B."/>
            <person name="Sproer C."/>
            <person name="Klenk H.-P."/>
        </authorList>
    </citation>
    <scope>NUCLEOTIDE SEQUENCE [LARGE SCALE GENOMIC DNA]</scope>
    <source>
        <strain evidence="16">L21-RPul-D3</strain>
    </source>
</reference>
<evidence type="ECO:0000313" key="16">
    <source>
        <dbReference type="Proteomes" id="UP000188273"/>
    </source>
</evidence>
<dbReference type="SMART" id="SM00863">
    <property type="entry name" value="tRNA_SAD"/>
    <property type="match status" value="1"/>
</dbReference>
<evidence type="ECO:0000256" key="12">
    <source>
        <dbReference type="SAM" id="Coils"/>
    </source>
</evidence>
<dbReference type="STRING" id="1940790.L21SP3_00640"/>
<dbReference type="InterPro" id="IPR018165">
    <property type="entry name" value="Ala-tRNA-synth_IIc_core"/>
</dbReference>
<dbReference type="InterPro" id="IPR018162">
    <property type="entry name" value="Ala-tRNA-ligase_IIc_anticod-bd"/>
</dbReference>
<dbReference type="GO" id="GO:0008270">
    <property type="term" value="F:zinc ion binding"/>
    <property type="evidence" value="ECO:0007669"/>
    <property type="project" value="UniProtKB-UniRule"/>
</dbReference>
<dbReference type="FunFam" id="3.30.54.20:FF:000001">
    <property type="entry name" value="Alanine--tRNA ligase"/>
    <property type="match status" value="1"/>
</dbReference>
<dbReference type="Gene3D" id="2.40.30.130">
    <property type="match status" value="1"/>
</dbReference>
<evidence type="ECO:0000256" key="9">
    <source>
        <dbReference type="ARBA" id="ARBA00022917"/>
    </source>
</evidence>
<dbReference type="InterPro" id="IPR023033">
    <property type="entry name" value="Ala_tRNA_ligase_euk/bac"/>
</dbReference>
<comment type="subcellular location">
    <subcellularLocation>
        <location evidence="11">Cytoplasm</location>
    </subcellularLocation>
</comment>
<dbReference type="PRINTS" id="PR00980">
    <property type="entry name" value="TRNASYNTHALA"/>
</dbReference>
<dbReference type="Pfam" id="PF01411">
    <property type="entry name" value="tRNA-synt_2c"/>
    <property type="match status" value="1"/>
</dbReference>
<feature type="region of interest" description="Disordered" evidence="13">
    <location>
        <begin position="863"/>
        <end position="885"/>
    </location>
</feature>
<comment type="function">
    <text evidence="11">Catalyzes the attachment of alanine to tRNA(Ala) in a two-step reaction: alanine is first activated by ATP to form Ala-AMP and then transferred to the acceptor end of tRNA(Ala). Also edits incorrectly charged Ser-tRNA(Ala) and Gly-tRNA(Ala) via its editing domain.</text>
</comment>
<dbReference type="OrthoDB" id="9803884at2"/>
<dbReference type="FunFam" id="3.30.980.10:FF:000004">
    <property type="entry name" value="Alanine--tRNA ligase, cytoplasmic"/>
    <property type="match status" value="1"/>
</dbReference>
<gene>
    <name evidence="11 15" type="primary">alaS</name>
    <name evidence="15" type="ORF">L21SP3_00640</name>
</gene>
<comment type="cofactor">
    <cofactor evidence="11">
        <name>Zn(2+)</name>
        <dbReference type="ChEBI" id="CHEBI:29105"/>
    </cofactor>
    <text evidence="11">Binds 1 zinc ion per subunit.</text>
</comment>
<evidence type="ECO:0000256" key="5">
    <source>
        <dbReference type="ARBA" id="ARBA00022741"/>
    </source>
</evidence>
<dbReference type="SUPFAM" id="SSF55681">
    <property type="entry name" value="Class II aaRS and biotin synthetases"/>
    <property type="match status" value="1"/>
</dbReference>
<dbReference type="GO" id="GO:0002161">
    <property type="term" value="F:aminoacyl-tRNA deacylase activity"/>
    <property type="evidence" value="ECO:0007669"/>
    <property type="project" value="TreeGrafter"/>
</dbReference>
<evidence type="ECO:0000256" key="6">
    <source>
        <dbReference type="ARBA" id="ARBA00022833"/>
    </source>
</evidence>
<dbReference type="Pfam" id="PF07973">
    <property type="entry name" value="tRNA_SAD"/>
    <property type="match status" value="1"/>
</dbReference>
<comment type="similarity">
    <text evidence="1 11">Belongs to the class-II aminoacyl-tRNA synthetase family.</text>
</comment>
<keyword evidence="6 11" id="KW-0862">Zinc</keyword>
<dbReference type="InterPro" id="IPR018163">
    <property type="entry name" value="Thr/Ala-tRNA-synth_IIc_edit"/>
</dbReference>
<dbReference type="Gene3D" id="6.10.250.550">
    <property type="match status" value="1"/>
</dbReference>
<keyword evidence="5 11" id="KW-0547">Nucleotide-binding</keyword>
<keyword evidence="3 11" id="KW-0436">Ligase</keyword>
<dbReference type="Gene3D" id="3.30.980.10">
    <property type="entry name" value="Threonyl-trna Synthetase, Chain A, domain 2"/>
    <property type="match status" value="1"/>
</dbReference>
<evidence type="ECO:0000256" key="3">
    <source>
        <dbReference type="ARBA" id="ARBA00022598"/>
    </source>
</evidence>
<keyword evidence="9 11" id="KW-0648">Protein biosynthesis</keyword>
<dbReference type="SUPFAM" id="SSF55186">
    <property type="entry name" value="ThrRS/AlaRS common domain"/>
    <property type="match status" value="1"/>
</dbReference>
<keyword evidence="10 11" id="KW-0030">Aminoacyl-tRNA synthetase</keyword>
<dbReference type="GO" id="GO:0000049">
    <property type="term" value="F:tRNA binding"/>
    <property type="evidence" value="ECO:0007669"/>
    <property type="project" value="UniProtKB-KW"/>
</dbReference>
<feature type="binding site" evidence="11">
    <location>
        <position position="576"/>
    </location>
    <ligand>
        <name>Zn(2+)</name>
        <dbReference type="ChEBI" id="CHEBI:29105"/>
    </ligand>
</feature>
<dbReference type="Gene3D" id="3.30.930.10">
    <property type="entry name" value="Bira Bifunctional Protein, Domain 2"/>
    <property type="match status" value="1"/>
</dbReference>
<evidence type="ECO:0000313" key="15">
    <source>
        <dbReference type="EMBL" id="AQQ08848.1"/>
    </source>
</evidence>
<feature type="domain" description="Alanyl-transfer RNA synthetases family profile" evidence="14">
    <location>
        <begin position="2"/>
        <end position="730"/>
    </location>
</feature>
<accession>A0A1Q2HN31</accession>
<dbReference type="InterPro" id="IPR009000">
    <property type="entry name" value="Transl_B-barrel_sf"/>
</dbReference>
<keyword evidence="4 11" id="KW-0479">Metal-binding</keyword>
<organism evidence="15 16">
    <name type="scientific">Sedimentisphaera cyanobacteriorum</name>
    <dbReference type="NCBI Taxonomy" id="1940790"/>
    <lineage>
        <taxon>Bacteria</taxon>
        <taxon>Pseudomonadati</taxon>
        <taxon>Planctomycetota</taxon>
        <taxon>Phycisphaerae</taxon>
        <taxon>Sedimentisphaerales</taxon>
        <taxon>Sedimentisphaeraceae</taxon>
        <taxon>Sedimentisphaera</taxon>
    </lineage>
</organism>
<dbReference type="PANTHER" id="PTHR11777">
    <property type="entry name" value="ALANYL-TRNA SYNTHETASE"/>
    <property type="match status" value="1"/>
</dbReference>
<dbReference type="EMBL" id="CP019633">
    <property type="protein sequence ID" value="AQQ08848.1"/>
    <property type="molecule type" value="Genomic_DNA"/>
</dbReference>
<sequence>MLSSKEIRKRFIQFFEDKGHKFVPSSPVVPADDPSLLFTNAGMNQFKDIFLGVKKKDCDSAVNSQKCIRVSGKHNDLEEVGVDTYHHTFFEMLGNWSFDSYFKEESIRWAWQLLTEVYGIDETKLYATVFSGDESDGSEYDKEAAELWPKVTGIPVERVLSFGRKDNFWEMGETGPCGPSSEIHIDLGDEMCDMKHIPGHKCGVNAGCARFIELWNLVFIQFNRQSDGTLKLLKAKYIDTGLGLERLTAVLQGKPSNYDTDLFTPLIKEISEMANIKYTRSLTEKTDIAMRVVADHVRALSFAITDGAVPSNDGRGYVLRRILRRASRFGRVLELKEPFIYKLVPTLIELMGDAFPEIKQRQEFVETVIESEEKSFNRTLDRGLEIFETAAGKSEKYISGEDTFKLYDTYGFPLDLTELLAREKGLDIDRDGFEKLMEQQRQRARAAKKESGLIGKLEGEELPETDDREKYLTENCKAKILGFAGADGFRGEGELRNTEEKTAVLLDKTCCYAESGGQIGDSGEIRGDNFVFEIEKTEKIGHSVLHQGKILEGKAKVGDVVEVTVSGERNSSRKNHTATHLLQWALKKVMGESITQQGSLVCPDYLRFDFTCSKALSNEQISEVEELVNRKIFADSPVTCSTMPIDEAKKLGATALFGEKYGDTVRLISIGRDEDESYENAFSKELCGGTHVSRTSQIGGFKIIKEESISAGVRRITALTGRALIEYFSEREKVIEELCFKLKVPFHQLSERTDKLISENKKLKKEIKDAGKQGGGGNVREEADKAIENAKDIAGAKIIAAHVKCGDNKQLRECADSIKKRCESLAALLVTSAGGKVMMVAAVSEDLIKKGIKAGDIVKQAAPAVGGGGGGRPDMAQAGGKDASGIPNALKAAEEYAASKLE</sequence>
<keyword evidence="2 11" id="KW-0820">tRNA-binding</keyword>
<keyword evidence="16" id="KW-1185">Reference proteome</keyword>
<dbReference type="EC" id="6.1.1.7" evidence="11"/>
<dbReference type="PANTHER" id="PTHR11777:SF9">
    <property type="entry name" value="ALANINE--TRNA LIGASE, CYTOPLASMIC"/>
    <property type="match status" value="1"/>
</dbReference>
<dbReference type="RefSeq" id="WP_077539317.1">
    <property type="nucleotide sequence ID" value="NZ_CP019633.1"/>
</dbReference>
<feature type="binding site" evidence="11">
    <location>
        <position position="687"/>
    </location>
    <ligand>
        <name>Zn(2+)</name>
        <dbReference type="ChEBI" id="CHEBI:29105"/>
    </ligand>
</feature>
<keyword evidence="12" id="KW-0175">Coiled coil</keyword>
<dbReference type="HAMAP" id="MF_00036_B">
    <property type="entry name" value="Ala_tRNA_synth_B"/>
    <property type="match status" value="1"/>
</dbReference>
<keyword evidence="7 11" id="KW-0067">ATP-binding</keyword>
<dbReference type="GO" id="GO:0004813">
    <property type="term" value="F:alanine-tRNA ligase activity"/>
    <property type="evidence" value="ECO:0007669"/>
    <property type="project" value="UniProtKB-UniRule"/>
</dbReference>
<evidence type="ECO:0000256" key="8">
    <source>
        <dbReference type="ARBA" id="ARBA00022884"/>
    </source>
</evidence>
<proteinExistence type="inferred from homology"/>
<keyword evidence="11" id="KW-0963">Cytoplasm</keyword>
<dbReference type="Gene3D" id="3.10.310.40">
    <property type="match status" value="1"/>
</dbReference>
<dbReference type="Proteomes" id="UP000188273">
    <property type="component" value="Chromosome"/>
</dbReference>
<evidence type="ECO:0000256" key="7">
    <source>
        <dbReference type="ARBA" id="ARBA00022840"/>
    </source>
</evidence>
<feature type="coiled-coil region" evidence="12">
    <location>
        <begin position="746"/>
        <end position="773"/>
    </location>
</feature>
<dbReference type="FunFam" id="3.10.310.40:FF:000001">
    <property type="entry name" value="Alanine--tRNA ligase"/>
    <property type="match status" value="1"/>
</dbReference>
<evidence type="ECO:0000256" key="1">
    <source>
        <dbReference type="ARBA" id="ARBA00008226"/>
    </source>
</evidence>
<dbReference type="NCBIfam" id="TIGR00344">
    <property type="entry name" value="alaS"/>
    <property type="match status" value="1"/>
</dbReference>
<dbReference type="InterPro" id="IPR050058">
    <property type="entry name" value="Ala-tRNA_ligase"/>
</dbReference>
<dbReference type="InterPro" id="IPR003156">
    <property type="entry name" value="DHHA1_dom"/>
</dbReference>
<dbReference type="AlphaFoldDB" id="A0A1Q2HN31"/>
<dbReference type="PROSITE" id="PS50860">
    <property type="entry name" value="AA_TRNA_LIGASE_II_ALA"/>
    <property type="match status" value="1"/>
</dbReference>
<evidence type="ECO:0000256" key="13">
    <source>
        <dbReference type="SAM" id="MobiDB-lite"/>
    </source>
</evidence>
<dbReference type="GO" id="GO:0005524">
    <property type="term" value="F:ATP binding"/>
    <property type="evidence" value="ECO:0007669"/>
    <property type="project" value="UniProtKB-UniRule"/>
</dbReference>
<evidence type="ECO:0000259" key="14">
    <source>
        <dbReference type="PROSITE" id="PS50860"/>
    </source>
</evidence>
<name>A0A1Q2HN31_9BACT</name>
<dbReference type="SUPFAM" id="SSF101353">
    <property type="entry name" value="Putative anticodon-binding domain of alanyl-tRNA synthetase (AlaRS)"/>
    <property type="match status" value="1"/>
</dbReference>
<feature type="binding site" evidence="11">
    <location>
        <position position="691"/>
    </location>
    <ligand>
        <name>Zn(2+)</name>
        <dbReference type="ChEBI" id="CHEBI:29105"/>
    </ligand>
</feature>
<protein>
    <recommendedName>
        <fullName evidence="11">Alanine--tRNA ligase</fullName>
        <ecNumber evidence="11">6.1.1.7</ecNumber>
    </recommendedName>
    <alternativeName>
        <fullName evidence="11">Alanyl-tRNA synthetase</fullName>
        <shortName evidence="11">AlaRS</shortName>
    </alternativeName>
</protein>
<dbReference type="CDD" id="cd00673">
    <property type="entry name" value="AlaRS_core"/>
    <property type="match status" value="1"/>
</dbReference>
<evidence type="ECO:0000256" key="10">
    <source>
        <dbReference type="ARBA" id="ARBA00023146"/>
    </source>
</evidence>
<evidence type="ECO:0000256" key="2">
    <source>
        <dbReference type="ARBA" id="ARBA00022555"/>
    </source>
</evidence>
<dbReference type="InterPro" id="IPR012947">
    <property type="entry name" value="tRNA_SAD"/>
</dbReference>
<dbReference type="InterPro" id="IPR018164">
    <property type="entry name" value="Ala-tRNA-synth_IIc_N"/>
</dbReference>
<dbReference type="GO" id="GO:0005737">
    <property type="term" value="C:cytoplasm"/>
    <property type="evidence" value="ECO:0007669"/>
    <property type="project" value="UniProtKB-SubCell"/>
</dbReference>
<dbReference type="SUPFAM" id="SSF50447">
    <property type="entry name" value="Translation proteins"/>
    <property type="match status" value="1"/>
</dbReference>